<comment type="caution">
    <text evidence="2">The sequence shown here is derived from an EMBL/GenBank/DDBJ whole genome shotgun (WGS) entry which is preliminary data.</text>
</comment>
<name>A0A445FVP7_GLYSO</name>
<organism evidence="2 3">
    <name type="scientific">Glycine soja</name>
    <name type="common">Wild soybean</name>
    <dbReference type="NCBI Taxonomy" id="3848"/>
    <lineage>
        <taxon>Eukaryota</taxon>
        <taxon>Viridiplantae</taxon>
        <taxon>Streptophyta</taxon>
        <taxon>Embryophyta</taxon>
        <taxon>Tracheophyta</taxon>
        <taxon>Spermatophyta</taxon>
        <taxon>Magnoliopsida</taxon>
        <taxon>eudicotyledons</taxon>
        <taxon>Gunneridae</taxon>
        <taxon>Pentapetalae</taxon>
        <taxon>rosids</taxon>
        <taxon>fabids</taxon>
        <taxon>Fabales</taxon>
        <taxon>Fabaceae</taxon>
        <taxon>Papilionoideae</taxon>
        <taxon>50 kb inversion clade</taxon>
        <taxon>NPAAA clade</taxon>
        <taxon>indigoferoid/millettioid clade</taxon>
        <taxon>Phaseoleae</taxon>
        <taxon>Glycine</taxon>
        <taxon>Glycine subgen. Soja</taxon>
    </lineage>
</organism>
<sequence>MVRPPLSKRGNKYLRKFKKWPHSPYKTSWHHNFGEEQAMKNLKQATLEMDSSQHPQRPNLPYPFLLSTLLDSFKAYSIDPTPKAYTLTPQNPNQHLSVAGHCSCPRPP</sequence>
<accession>A0A445FVP7</accession>
<evidence type="ECO:0000313" key="2">
    <source>
        <dbReference type="EMBL" id="RZB52982.1"/>
    </source>
</evidence>
<protein>
    <submittedName>
        <fullName evidence="2">Uncharacterized protein</fullName>
    </submittedName>
</protein>
<feature type="compositionally biased region" description="Polar residues" evidence="1">
    <location>
        <begin position="87"/>
        <end position="96"/>
    </location>
</feature>
<gene>
    <name evidence="2" type="ORF">D0Y65_049156</name>
</gene>
<feature type="region of interest" description="Disordered" evidence="1">
    <location>
        <begin position="87"/>
        <end position="108"/>
    </location>
</feature>
<dbReference type="Proteomes" id="UP000289340">
    <property type="component" value="Chromosome 18"/>
</dbReference>
<reference evidence="2 3" key="1">
    <citation type="submission" date="2018-09" db="EMBL/GenBank/DDBJ databases">
        <title>A high-quality reference genome of wild soybean provides a powerful tool to mine soybean genomes.</title>
        <authorList>
            <person name="Xie M."/>
            <person name="Chung C.Y.L."/>
            <person name="Li M.-W."/>
            <person name="Wong F.-L."/>
            <person name="Chan T.-F."/>
            <person name="Lam H.-M."/>
        </authorList>
    </citation>
    <scope>NUCLEOTIDE SEQUENCE [LARGE SCALE GENOMIC DNA]</scope>
    <source>
        <strain evidence="3">cv. W05</strain>
        <tissue evidence="2">Hypocotyl of etiolated seedlings</tissue>
    </source>
</reference>
<dbReference type="AlphaFoldDB" id="A0A445FVP7"/>
<evidence type="ECO:0000313" key="3">
    <source>
        <dbReference type="Proteomes" id="UP000289340"/>
    </source>
</evidence>
<proteinExistence type="predicted"/>
<dbReference type="EMBL" id="QZWG01000018">
    <property type="protein sequence ID" value="RZB52982.1"/>
    <property type="molecule type" value="Genomic_DNA"/>
</dbReference>
<evidence type="ECO:0000256" key="1">
    <source>
        <dbReference type="SAM" id="MobiDB-lite"/>
    </source>
</evidence>
<keyword evidence="3" id="KW-1185">Reference proteome</keyword>